<sequence>MRKIAIVILGILVVGLLASADEPMVTWKAKDLELTQTARVGTTVLPAGKYRVTHEMEGSTHIMVFKLESKAKTSFRVPCTLQPLAAKARGDEQHFRTEGKEHVLIALVFAGDRVKHSF</sequence>
<evidence type="ECO:0000313" key="1">
    <source>
        <dbReference type="EMBL" id="MBI2677384.1"/>
    </source>
</evidence>
<reference evidence="1" key="1">
    <citation type="submission" date="2020-07" db="EMBL/GenBank/DDBJ databases">
        <title>Huge and variable diversity of episymbiotic CPR bacteria and DPANN archaea in groundwater ecosystems.</title>
        <authorList>
            <person name="He C.Y."/>
            <person name="Keren R."/>
            <person name="Whittaker M."/>
            <person name="Farag I.F."/>
            <person name="Doudna J."/>
            <person name="Cate J.H.D."/>
            <person name="Banfield J.F."/>
        </authorList>
    </citation>
    <scope>NUCLEOTIDE SEQUENCE</scope>
    <source>
        <strain evidence="1">NC_groundwater_580_Pr5_B-0.1um_64_19</strain>
    </source>
</reference>
<gene>
    <name evidence="1" type="ORF">HYX28_01235</name>
</gene>
<evidence type="ECO:0000313" key="2">
    <source>
        <dbReference type="Proteomes" id="UP000779809"/>
    </source>
</evidence>
<comment type="caution">
    <text evidence="1">The sequence shown here is derived from an EMBL/GenBank/DDBJ whole genome shotgun (WGS) entry which is preliminary data.</text>
</comment>
<dbReference type="AlphaFoldDB" id="A0A932ENJ4"/>
<name>A0A932ENJ4_9BACT</name>
<organism evidence="1 2">
    <name type="scientific">Candidatus Korobacter versatilis</name>
    <dbReference type="NCBI Taxonomy" id="658062"/>
    <lineage>
        <taxon>Bacteria</taxon>
        <taxon>Pseudomonadati</taxon>
        <taxon>Acidobacteriota</taxon>
        <taxon>Terriglobia</taxon>
        <taxon>Terriglobales</taxon>
        <taxon>Candidatus Korobacteraceae</taxon>
        <taxon>Candidatus Korobacter</taxon>
    </lineage>
</organism>
<protein>
    <submittedName>
        <fullName evidence="1">Uncharacterized protein</fullName>
    </submittedName>
</protein>
<accession>A0A932ENJ4</accession>
<dbReference type="Proteomes" id="UP000779809">
    <property type="component" value="Unassembled WGS sequence"/>
</dbReference>
<proteinExistence type="predicted"/>
<dbReference type="EMBL" id="JACPNR010000004">
    <property type="protein sequence ID" value="MBI2677384.1"/>
    <property type="molecule type" value="Genomic_DNA"/>
</dbReference>